<keyword evidence="7 9" id="KW-1133">Transmembrane helix</keyword>
<protein>
    <submittedName>
        <fullName evidence="11">Piso0_005908 protein</fullName>
    </submittedName>
</protein>
<keyword evidence="5" id="KW-0547">Nucleotide-binding</keyword>
<evidence type="ECO:0000256" key="2">
    <source>
        <dbReference type="ARBA" id="ARBA00005814"/>
    </source>
</evidence>
<evidence type="ECO:0000256" key="4">
    <source>
        <dbReference type="ARBA" id="ARBA00022692"/>
    </source>
</evidence>
<organism evidence="11 12">
    <name type="scientific">Pichia sorbitophila (strain ATCC MYA-4447 / BCRC 22081 / CBS 7064 / NBRC 10061 / NRRL Y-12695)</name>
    <name type="common">Hybrid yeast</name>
    <dbReference type="NCBI Taxonomy" id="559304"/>
    <lineage>
        <taxon>Eukaryota</taxon>
        <taxon>Fungi</taxon>
        <taxon>Dikarya</taxon>
        <taxon>Ascomycota</taxon>
        <taxon>Saccharomycotina</taxon>
        <taxon>Pichiomycetes</taxon>
        <taxon>Debaryomycetaceae</taxon>
        <taxon>Millerozyma</taxon>
    </lineage>
</organism>
<dbReference type="PANTHER" id="PTHR48042:SF11">
    <property type="entry name" value="ABC TRANSPORTER G FAMILY MEMBER 11"/>
    <property type="match status" value="1"/>
</dbReference>
<comment type="subcellular location">
    <subcellularLocation>
        <location evidence="1">Membrane</location>
        <topology evidence="1">Multi-pass membrane protein</topology>
    </subcellularLocation>
</comment>
<gene>
    <name evidence="11" type="primary">Piso0_005908</name>
    <name evidence="11" type="ORF">GNLVRS01_PISO0N25203g</name>
</gene>
<evidence type="ECO:0000259" key="10">
    <source>
        <dbReference type="PROSITE" id="PS50893"/>
    </source>
</evidence>
<dbReference type="OMA" id="FWYYTFY"/>
<dbReference type="PROSITE" id="PS00211">
    <property type="entry name" value="ABC_TRANSPORTER_1"/>
    <property type="match status" value="1"/>
</dbReference>
<dbReference type="InterPro" id="IPR027417">
    <property type="entry name" value="P-loop_NTPase"/>
</dbReference>
<keyword evidence="4 9" id="KW-0812">Transmembrane</keyword>
<dbReference type="InterPro" id="IPR003593">
    <property type="entry name" value="AAA+_ATPase"/>
</dbReference>
<dbReference type="Gene3D" id="3.40.50.300">
    <property type="entry name" value="P-loop containing nucleotide triphosphate hydrolases"/>
    <property type="match status" value="1"/>
</dbReference>
<dbReference type="GO" id="GO:0016887">
    <property type="term" value="F:ATP hydrolysis activity"/>
    <property type="evidence" value="ECO:0007669"/>
    <property type="project" value="InterPro"/>
</dbReference>
<dbReference type="InParanoid" id="G8Y099"/>
<evidence type="ECO:0000256" key="8">
    <source>
        <dbReference type="ARBA" id="ARBA00023136"/>
    </source>
</evidence>
<dbReference type="Pfam" id="PF19055">
    <property type="entry name" value="ABC2_membrane_7"/>
    <property type="match status" value="1"/>
</dbReference>
<dbReference type="InterPro" id="IPR017871">
    <property type="entry name" value="ABC_transporter-like_CS"/>
</dbReference>
<proteinExistence type="inferred from homology"/>
<evidence type="ECO:0000256" key="9">
    <source>
        <dbReference type="SAM" id="Phobius"/>
    </source>
</evidence>
<keyword evidence="12" id="KW-1185">Reference proteome</keyword>
<dbReference type="SUPFAM" id="SSF52540">
    <property type="entry name" value="P-loop containing nucleoside triphosphate hydrolases"/>
    <property type="match status" value="1"/>
</dbReference>
<dbReference type="InterPro" id="IPR013525">
    <property type="entry name" value="ABC2_TM"/>
</dbReference>
<dbReference type="Pfam" id="PF00005">
    <property type="entry name" value="ABC_tran"/>
    <property type="match status" value="1"/>
</dbReference>
<reference evidence="11 12" key="1">
    <citation type="journal article" date="2012" name="G3 (Bethesda)">
        <title>Pichia sorbitophila, an interspecies yeast hybrid reveals early steps of genome resolution following polyploidization.</title>
        <authorList>
            <person name="Leh Louis V."/>
            <person name="Despons L."/>
            <person name="Friedrich A."/>
            <person name="Martin T."/>
            <person name="Durrens P."/>
            <person name="Casaregola S."/>
            <person name="Neuveglise C."/>
            <person name="Fairhead C."/>
            <person name="Marck C."/>
            <person name="Cruz J.A."/>
            <person name="Straub M.L."/>
            <person name="Kugler V."/>
            <person name="Sacerdot C."/>
            <person name="Uzunov Z."/>
            <person name="Thierry A."/>
            <person name="Weiss S."/>
            <person name="Bleykasten C."/>
            <person name="De Montigny J."/>
            <person name="Jacques N."/>
            <person name="Jung P."/>
            <person name="Lemaire M."/>
            <person name="Mallet S."/>
            <person name="Morel G."/>
            <person name="Richard G.F."/>
            <person name="Sarkar A."/>
            <person name="Savel G."/>
            <person name="Schacherer J."/>
            <person name="Seret M.L."/>
            <person name="Talla E."/>
            <person name="Samson G."/>
            <person name="Jubin C."/>
            <person name="Poulain J."/>
            <person name="Vacherie B."/>
            <person name="Barbe V."/>
            <person name="Pelletier E."/>
            <person name="Sherman D.J."/>
            <person name="Westhof E."/>
            <person name="Weissenbach J."/>
            <person name="Baret P.V."/>
            <person name="Wincker P."/>
            <person name="Gaillardin C."/>
            <person name="Dujon B."/>
            <person name="Souciet J.L."/>
        </authorList>
    </citation>
    <scope>NUCLEOTIDE SEQUENCE [LARGE SCALE GENOMIC DNA]</scope>
    <source>
        <strain evidence="12">ATCC MYA-4447 / BCRC 22081 / CBS 7064 / NBRC 10061 / NRRL Y-12695</strain>
    </source>
</reference>
<dbReference type="InterPro" id="IPR003439">
    <property type="entry name" value="ABC_transporter-like_ATP-bd"/>
</dbReference>
<dbReference type="AlphaFoldDB" id="G8Y099"/>
<comment type="similarity">
    <text evidence="2">Belongs to the ABC transporter superfamily. ABCG family. Eye pigment precursor importer (TC 3.A.1.204) subfamily.</text>
</comment>
<dbReference type="GO" id="GO:0005524">
    <property type="term" value="F:ATP binding"/>
    <property type="evidence" value="ECO:0007669"/>
    <property type="project" value="UniProtKB-KW"/>
</dbReference>
<dbReference type="CDD" id="cd03213">
    <property type="entry name" value="ABCG_EPDR"/>
    <property type="match status" value="1"/>
</dbReference>
<dbReference type="GO" id="GO:0140359">
    <property type="term" value="F:ABC-type transporter activity"/>
    <property type="evidence" value="ECO:0007669"/>
    <property type="project" value="InterPro"/>
</dbReference>
<dbReference type="SMART" id="SM00382">
    <property type="entry name" value="AAA"/>
    <property type="match status" value="1"/>
</dbReference>
<dbReference type="eggNOG" id="KOG0061">
    <property type="taxonomic scope" value="Eukaryota"/>
</dbReference>
<dbReference type="InterPro" id="IPR052215">
    <property type="entry name" value="Plant_ABCG"/>
</dbReference>
<dbReference type="Proteomes" id="UP000005222">
    <property type="component" value="Chromosome N"/>
</dbReference>
<dbReference type="GO" id="GO:0016020">
    <property type="term" value="C:membrane"/>
    <property type="evidence" value="ECO:0007669"/>
    <property type="project" value="UniProtKB-SubCell"/>
</dbReference>
<evidence type="ECO:0000256" key="5">
    <source>
        <dbReference type="ARBA" id="ARBA00022741"/>
    </source>
</evidence>
<evidence type="ECO:0000313" key="11">
    <source>
        <dbReference type="EMBL" id="CCE87358.1"/>
    </source>
</evidence>
<accession>G8Y099</accession>
<evidence type="ECO:0000313" key="12">
    <source>
        <dbReference type="Proteomes" id="UP000005222"/>
    </source>
</evidence>
<feature type="transmembrane region" description="Helical" evidence="9">
    <location>
        <begin position="477"/>
        <end position="498"/>
    </location>
</feature>
<keyword evidence="8 9" id="KW-0472">Membrane</keyword>
<feature type="transmembrane region" description="Helical" evidence="9">
    <location>
        <begin position="365"/>
        <end position="386"/>
    </location>
</feature>
<feature type="transmembrane region" description="Helical" evidence="9">
    <location>
        <begin position="398"/>
        <end position="419"/>
    </location>
</feature>
<evidence type="ECO:0000256" key="1">
    <source>
        <dbReference type="ARBA" id="ARBA00004141"/>
    </source>
</evidence>
<feature type="domain" description="ABC transporter" evidence="10">
    <location>
        <begin position="13"/>
        <end position="258"/>
    </location>
</feature>
<dbReference type="Pfam" id="PF01061">
    <property type="entry name" value="ABC2_membrane"/>
    <property type="match status" value="1"/>
</dbReference>
<feature type="transmembrane region" description="Helical" evidence="9">
    <location>
        <begin position="600"/>
        <end position="621"/>
    </location>
</feature>
<keyword evidence="3" id="KW-0813">Transport</keyword>
<dbReference type="EMBL" id="FO082046">
    <property type="protein sequence ID" value="CCE87358.1"/>
    <property type="molecule type" value="Genomic_DNA"/>
</dbReference>
<evidence type="ECO:0000256" key="7">
    <source>
        <dbReference type="ARBA" id="ARBA00022989"/>
    </source>
</evidence>
<dbReference type="OrthoDB" id="66620at2759"/>
<dbReference type="PROSITE" id="PS50893">
    <property type="entry name" value="ABC_TRANSPORTER_2"/>
    <property type="match status" value="1"/>
</dbReference>
<dbReference type="HOGENOM" id="CLU_000604_57_7_1"/>
<evidence type="ECO:0000256" key="3">
    <source>
        <dbReference type="ARBA" id="ARBA00022448"/>
    </source>
</evidence>
<keyword evidence="6" id="KW-0067">ATP-binding</keyword>
<dbReference type="PANTHER" id="PTHR48042">
    <property type="entry name" value="ABC TRANSPORTER G FAMILY MEMBER 11"/>
    <property type="match status" value="1"/>
</dbReference>
<feature type="transmembrane region" description="Helical" evidence="9">
    <location>
        <begin position="518"/>
        <end position="538"/>
    </location>
</feature>
<evidence type="ECO:0000256" key="6">
    <source>
        <dbReference type="ARBA" id="ARBA00022840"/>
    </source>
</evidence>
<sequence length="625" mass="70793">MNTTTRQTKVKEFLWKDISLSIEPGKKGAKKCLLDNVSGSLKPGEIMALMGPSGSGKTTLLNILAHRKVPTHGSLDGEVLINNNPTTRSLIKEVSAYVEQEDSLIGSLTVRETVDFNARLAGIPKAYRHELVEETIRSLGLKDQSGVQVGTPLQKGISGGQKRRLSIASQMVSKPSILFLDEPTSGLDSVASKEVISMIKRVAEEENMIVICSIHQPSTSVFQLFDKVTFLSKGKMVYAGTVNDVVDYFGSAGYSIPVHYNPSEYILDLINIDFSTGTEGCQDDEYNQKELVLNDLFEKWDNRRPSLTSEAKEDEQEEKQDGGALAEEETYVRPCIRFKNYFLKECNRINILLKRSLIKSRRDLLAYYVRIVMYLGLAIMMGTVWLRLDNDQDNIQPFMNALFFSGAFMSFMSVAYIPAFLEDYSSYVKDNANGLYGPFAFLTSNFIIGLPFLFAISLIFSIVTYFMCNFRHSAIGFWYYVMWLFLDLVAAESMTIFMCSVFPNFVVSLSLTAFANGLWMSVGGFLVSQKVLNVFWYYTFYWIDYQRYVFQGMMFNEFSERVYRCNSECYCMYNSPLASQCKIAGNAVLQNLGYGEYKKGLWAGILIVLIFVYRLGSYILLKLRS</sequence>
<dbReference type="STRING" id="559304.G8Y099"/>
<feature type="transmembrane region" description="Helical" evidence="9">
    <location>
        <begin position="439"/>
        <end position="465"/>
    </location>
</feature>
<name>G8Y099_PICSO</name>
<dbReference type="InterPro" id="IPR043926">
    <property type="entry name" value="ABCG_dom"/>
</dbReference>